<name>A0A4V1ZHK0_9MICO</name>
<keyword evidence="2" id="KW-0804">Transcription</keyword>
<evidence type="ECO:0000256" key="1">
    <source>
        <dbReference type="ARBA" id="ARBA00023015"/>
    </source>
</evidence>
<dbReference type="OrthoDB" id="118790at2"/>
<dbReference type="Proteomes" id="UP000293764">
    <property type="component" value="Unassembled WGS sequence"/>
</dbReference>
<dbReference type="PANTHER" id="PTHR35807:SF1">
    <property type="entry name" value="TRANSCRIPTIONAL REGULATOR REDD"/>
    <property type="match status" value="1"/>
</dbReference>
<comment type="caution">
    <text evidence="4">The sequence shown here is derived from an EMBL/GenBank/DDBJ whole genome shotgun (WGS) entry which is preliminary data.</text>
</comment>
<dbReference type="InterPro" id="IPR051677">
    <property type="entry name" value="AfsR-DnrI-RedD_regulator"/>
</dbReference>
<dbReference type="RefSeq" id="WP_130101312.1">
    <property type="nucleotide sequence ID" value="NZ_SDWW01000006.1"/>
</dbReference>
<reference evidence="4 5" key="1">
    <citation type="submission" date="2019-01" db="EMBL/GenBank/DDBJ databases">
        <title>Novel species of Cellulomonas.</title>
        <authorList>
            <person name="Liu Q."/>
            <person name="Xin Y.-H."/>
        </authorList>
    </citation>
    <scope>NUCLEOTIDE SEQUENCE [LARGE SCALE GENOMIC DNA]</scope>
    <source>
        <strain evidence="4 5">HLT2-17</strain>
    </source>
</reference>
<dbReference type="Gene3D" id="1.25.40.10">
    <property type="entry name" value="Tetratricopeptide repeat domain"/>
    <property type="match status" value="2"/>
</dbReference>
<dbReference type="InterPro" id="IPR005158">
    <property type="entry name" value="BTAD"/>
</dbReference>
<evidence type="ECO:0000256" key="2">
    <source>
        <dbReference type="ARBA" id="ARBA00023163"/>
    </source>
</evidence>
<protein>
    <submittedName>
        <fullName evidence="4">SARP family transcriptional regulator</fullName>
    </submittedName>
</protein>
<evidence type="ECO:0000313" key="5">
    <source>
        <dbReference type="Proteomes" id="UP000293764"/>
    </source>
</evidence>
<dbReference type="GO" id="GO:0003677">
    <property type="term" value="F:DNA binding"/>
    <property type="evidence" value="ECO:0007669"/>
    <property type="project" value="TreeGrafter"/>
</dbReference>
<dbReference type="PANTHER" id="PTHR35807">
    <property type="entry name" value="TRANSCRIPTIONAL REGULATOR REDD-RELATED"/>
    <property type="match status" value="1"/>
</dbReference>
<dbReference type="Pfam" id="PF03704">
    <property type="entry name" value="BTAD"/>
    <property type="match status" value="1"/>
</dbReference>
<gene>
    <name evidence="4" type="ORF">EUA98_03640</name>
</gene>
<keyword evidence="5" id="KW-1185">Reference proteome</keyword>
<dbReference type="InterPro" id="IPR011990">
    <property type="entry name" value="TPR-like_helical_dom_sf"/>
</dbReference>
<feature type="domain" description="Bacterial transcriptional activator" evidence="3">
    <location>
        <begin position="94"/>
        <end position="226"/>
    </location>
</feature>
<dbReference type="AlphaFoldDB" id="A0A4V1ZHK0"/>
<dbReference type="GO" id="GO:0006355">
    <property type="term" value="P:regulation of DNA-templated transcription"/>
    <property type="evidence" value="ECO:0007669"/>
    <property type="project" value="TreeGrafter"/>
</dbReference>
<accession>A0A4V1ZHK0</accession>
<organism evidence="4 5">
    <name type="scientific">Pengzhenrongella frigida</name>
    <dbReference type="NCBI Taxonomy" id="1259133"/>
    <lineage>
        <taxon>Bacteria</taxon>
        <taxon>Bacillati</taxon>
        <taxon>Actinomycetota</taxon>
        <taxon>Actinomycetes</taxon>
        <taxon>Micrococcales</taxon>
        <taxon>Pengzhenrongella</taxon>
    </lineage>
</organism>
<dbReference type="SMART" id="SM01043">
    <property type="entry name" value="BTAD"/>
    <property type="match status" value="1"/>
</dbReference>
<evidence type="ECO:0000313" key="4">
    <source>
        <dbReference type="EMBL" id="RYV52314.1"/>
    </source>
</evidence>
<sequence length="599" mass="63306">MVARINLLGPPSIERAGAPVAPPRGSKAWALLAYLALTDGPVPRSRLMDLLFDEADDPAAALRWSLSQLRRALAGVADVGGDPLRYEPHAGTVVDVDVLAHGSWVEALMLPGFGGGLLEGVTPRVGAAFDLWLSTERRRTAGQRAAILQEAAHSRLARGDVASAVDLAGRLVAAEPLTERSLELLVRALVAGGDHAAAVERVRDCRALFLRELGTAPSSALDEALRRRPASGTTRTAAAVDAAIEGGVGAAHVGAYERAVELLRSAVDGSRALEDGPLLARSLGELGGTLVRGVRGSDEEAVGVLHEASAMARDLGARGVAAKAALELGHVELLRAHYPRMEVWFDRATALADDDAHLLAWVGVYAGLGRTDQADYPRAARTLDRAVERARSVGDQRALAYALTGLGRLRLLRAELDAARSALDLACATADELGWTAFLPFPRALRAEVAMARGDLDGAAEAFDRSYALACQVGDPCWESYSLRGRGLLAATVHDDALALDLLLEAPAACRRQRVTHNWVEGHCLDALCRFAVSRGLAGAPGWVDELDEFASRRGMRELVARAAVHRCDQGQDGARELAAVLVAGIDNPALAGEVTSRA</sequence>
<dbReference type="EMBL" id="SDWW01000006">
    <property type="protein sequence ID" value="RYV52314.1"/>
    <property type="molecule type" value="Genomic_DNA"/>
</dbReference>
<dbReference type="SUPFAM" id="SSF48452">
    <property type="entry name" value="TPR-like"/>
    <property type="match status" value="2"/>
</dbReference>
<evidence type="ECO:0000259" key="3">
    <source>
        <dbReference type="SMART" id="SM01043"/>
    </source>
</evidence>
<keyword evidence="1" id="KW-0805">Transcription regulation</keyword>
<proteinExistence type="predicted"/>